<evidence type="ECO:0000256" key="2">
    <source>
        <dbReference type="ARBA" id="ARBA00022428"/>
    </source>
</evidence>
<gene>
    <name evidence="8" type="primary">menA</name>
    <name evidence="10" type="ORF">AB6T85_21200</name>
</gene>
<feature type="transmembrane region" description="Helical" evidence="8">
    <location>
        <begin position="183"/>
        <end position="205"/>
    </location>
</feature>
<dbReference type="NCBIfam" id="TIGR00751">
    <property type="entry name" value="menA"/>
    <property type="match status" value="1"/>
</dbReference>
<dbReference type="HAMAP" id="MF_01937">
    <property type="entry name" value="MenA_1"/>
    <property type="match status" value="1"/>
</dbReference>
<dbReference type="InterPro" id="IPR004657">
    <property type="entry name" value="MenA"/>
</dbReference>
<feature type="transmembrane region" description="Helical" evidence="8">
    <location>
        <begin position="257"/>
        <end position="276"/>
    </location>
</feature>
<feature type="transmembrane region" description="Helical" evidence="8">
    <location>
        <begin position="155"/>
        <end position="177"/>
    </location>
</feature>
<dbReference type="EC" id="2.5.1.74" evidence="8 9"/>
<feature type="transmembrane region" description="Helical" evidence="8">
    <location>
        <begin position="129"/>
        <end position="148"/>
    </location>
</feature>
<evidence type="ECO:0000313" key="10">
    <source>
        <dbReference type="EMBL" id="MEY8772931.1"/>
    </source>
</evidence>
<proteinExistence type="inferred from homology"/>
<dbReference type="InterPro" id="IPR026046">
    <property type="entry name" value="UBIAD1"/>
</dbReference>
<keyword evidence="2 8" id="KW-0474">Menaquinone biosynthesis</keyword>
<dbReference type="Proteomes" id="UP001565243">
    <property type="component" value="Unassembled WGS sequence"/>
</dbReference>
<keyword evidence="7 8" id="KW-0472">Membrane</keyword>
<evidence type="ECO:0000256" key="8">
    <source>
        <dbReference type="HAMAP-Rule" id="MF_01937"/>
    </source>
</evidence>
<keyword evidence="6 8" id="KW-1133">Transmembrane helix</keyword>
<dbReference type="EMBL" id="JBGFFX010000016">
    <property type="protein sequence ID" value="MEY8772931.1"/>
    <property type="molecule type" value="Genomic_DNA"/>
</dbReference>
<keyword evidence="11" id="KW-1185">Reference proteome</keyword>
<comment type="pathway">
    <text evidence="8">Quinol/quinone metabolism; menaquinone biosynthesis; menaquinol from 1,4-dihydroxy-2-naphthoate: step 1/2.</text>
</comment>
<evidence type="ECO:0000256" key="7">
    <source>
        <dbReference type="ARBA" id="ARBA00023136"/>
    </source>
</evidence>
<evidence type="ECO:0000313" key="11">
    <source>
        <dbReference type="Proteomes" id="UP001565243"/>
    </source>
</evidence>
<dbReference type="InterPro" id="IPR044878">
    <property type="entry name" value="UbiA_sf"/>
</dbReference>
<dbReference type="PANTHER" id="PTHR13929:SF0">
    <property type="entry name" value="UBIA PRENYLTRANSFERASE DOMAIN-CONTAINING PROTEIN 1"/>
    <property type="match status" value="1"/>
</dbReference>
<dbReference type="CDD" id="cd13962">
    <property type="entry name" value="PT_UbiA_UBIAD1"/>
    <property type="match status" value="1"/>
</dbReference>
<accession>A0ABV4EDB8</accession>
<name>A0ABV4EDB8_9GAMM</name>
<dbReference type="NCBIfam" id="NF004750">
    <property type="entry name" value="PRK06080.1-2"/>
    <property type="match status" value="1"/>
</dbReference>
<evidence type="ECO:0000256" key="9">
    <source>
        <dbReference type="NCBIfam" id="TIGR00751"/>
    </source>
</evidence>
<feature type="transmembrane region" description="Helical" evidence="8">
    <location>
        <begin position="102"/>
        <end position="123"/>
    </location>
</feature>
<comment type="function">
    <text evidence="8">Conversion of 1,4-dihydroxy-2-naphthoate (DHNA) to demethylmenaquinone (DMK).</text>
</comment>
<dbReference type="PANTHER" id="PTHR13929">
    <property type="entry name" value="1,4-DIHYDROXY-2-NAPHTHOATE OCTAPRENYLTRANSFERASE"/>
    <property type="match status" value="1"/>
</dbReference>
<evidence type="ECO:0000256" key="4">
    <source>
        <dbReference type="ARBA" id="ARBA00022679"/>
    </source>
</evidence>
<sequence length="309" mass="32921">MSDNISAVPAFTSFRAWLESLRLRTLPLACASVITGSALAWREGHFDPAVALLTLLTTALLQILSNLANDYGDAVKGSDTPDRLGPLRGMQKGLIGLKQMRFALTLTVALTLIAGVTLVVRACQSLGDMLGFLALGALAIVAAIAYTVGKKPYGYLGLGDLSVLVFFGWLGVVGSFYLQTHGLHLLAFLPATGCGLLAVAVLNVNNMRDIDSDRRNGKFTLAVRLGACNARYYHAMLLSGALFCFGLYAKLAMLDASGWLFLLSAPLLFGQARFVIKHTAAAAMRPVLEKTVKATLLVNLLFAIGLAMN</sequence>
<comment type="similarity">
    <text evidence="8">Belongs to the MenA family. Type 1 subfamily.</text>
</comment>
<keyword evidence="3 8" id="KW-1003">Cell membrane</keyword>
<keyword evidence="4 8" id="KW-0808">Transferase</keyword>
<organism evidence="10 11">
    <name type="scientific">Erwinia aeris</name>
    <dbReference type="NCBI Taxonomy" id="3239803"/>
    <lineage>
        <taxon>Bacteria</taxon>
        <taxon>Pseudomonadati</taxon>
        <taxon>Pseudomonadota</taxon>
        <taxon>Gammaproteobacteria</taxon>
        <taxon>Enterobacterales</taxon>
        <taxon>Erwiniaceae</taxon>
        <taxon>Erwinia</taxon>
    </lineage>
</organism>
<dbReference type="Gene3D" id="1.10.357.140">
    <property type="entry name" value="UbiA prenyltransferase"/>
    <property type="match status" value="1"/>
</dbReference>
<comment type="caution">
    <text evidence="10">The sequence shown here is derived from an EMBL/GenBank/DDBJ whole genome shotgun (WGS) entry which is preliminary data.</text>
</comment>
<keyword evidence="5 8" id="KW-0812">Transmembrane</keyword>
<reference evidence="10 11" key="1">
    <citation type="submission" date="2024-07" db="EMBL/GenBank/DDBJ databases">
        <authorList>
            <person name="Hebao G."/>
        </authorList>
    </citation>
    <scope>NUCLEOTIDE SEQUENCE [LARGE SCALE GENOMIC DNA]</scope>
    <source>
        <strain evidence="10 11">ACCC 02193</strain>
    </source>
</reference>
<evidence type="ECO:0000256" key="1">
    <source>
        <dbReference type="ARBA" id="ARBA00004141"/>
    </source>
</evidence>
<protein>
    <recommendedName>
        <fullName evidence="8 9">1,4-dihydroxy-2-naphthoate octaprenyltransferase</fullName>
        <shortName evidence="8">DHNA-octaprenyltransferase</shortName>
        <ecNumber evidence="8 9">2.5.1.74</ecNumber>
    </recommendedName>
</protein>
<evidence type="ECO:0000256" key="6">
    <source>
        <dbReference type="ARBA" id="ARBA00022989"/>
    </source>
</evidence>
<comment type="subcellular location">
    <subcellularLocation>
        <location evidence="8">Cell membrane</location>
        <topology evidence="8">Multi-pass membrane protein</topology>
    </subcellularLocation>
    <subcellularLocation>
        <location evidence="1">Membrane</location>
        <topology evidence="1">Multi-pass membrane protein</topology>
    </subcellularLocation>
</comment>
<dbReference type="InterPro" id="IPR000537">
    <property type="entry name" value="UbiA_prenyltransferase"/>
</dbReference>
<dbReference type="RefSeq" id="WP_301252487.1">
    <property type="nucleotide sequence ID" value="NZ_JBGFFX010000016.1"/>
</dbReference>
<dbReference type="PIRSF" id="PIRSF005355">
    <property type="entry name" value="UBIAD1"/>
    <property type="match status" value="1"/>
</dbReference>
<comment type="catalytic activity">
    <reaction evidence="8">
        <text>an all-trans-polyprenyl diphosphate + 1,4-dihydroxy-2-naphthoate + H(+) = a 2-demethylmenaquinol + CO2 + diphosphate</text>
        <dbReference type="Rhea" id="RHEA:26478"/>
        <dbReference type="Rhea" id="RHEA-COMP:9563"/>
        <dbReference type="Rhea" id="RHEA-COMP:9564"/>
        <dbReference type="ChEBI" id="CHEBI:11173"/>
        <dbReference type="ChEBI" id="CHEBI:15378"/>
        <dbReference type="ChEBI" id="CHEBI:16526"/>
        <dbReference type="ChEBI" id="CHEBI:33019"/>
        <dbReference type="ChEBI" id="CHEBI:55437"/>
        <dbReference type="ChEBI" id="CHEBI:58914"/>
        <dbReference type="EC" id="2.5.1.74"/>
    </reaction>
</comment>
<evidence type="ECO:0000256" key="5">
    <source>
        <dbReference type="ARBA" id="ARBA00022692"/>
    </source>
</evidence>
<dbReference type="Pfam" id="PF01040">
    <property type="entry name" value="UbiA"/>
    <property type="match status" value="1"/>
</dbReference>
<evidence type="ECO:0000256" key="3">
    <source>
        <dbReference type="ARBA" id="ARBA00022475"/>
    </source>
</evidence>
<dbReference type="GO" id="GO:0046428">
    <property type="term" value="F:1,4-dihydroxy-2-naphthoate polyprenyltransferase activity"/>
    <property type="evidence" value="ECO:0007669"/>
    <property type="project" value="UniProtKB-EC"/>
</dbReference>
<feature type="transmembrane region" description="Helical" evidence="8">
    <location>
        <begin position="232"/>
        <end position="251"/>
    </location>
</feature>